<keyword evidence="4" id="KW-1185">Reference proteome</keyword>
<keyword evidence="3" id="KW-0238">DNA-binding</keyword>
<reference evidence="3 4" key="1">
    <citation type="submission" date="2020-08" db="EMBL/GenBank/DDBJ databases">
        <title>Description of novel Flavobacterium F-408 isolate.</title>
        <authorList>
            <person name="Saticioglu I.B."/>
            <person name="Duman M."/>
            <person name="Altun S."/>
        </authorList>
    </citation>
    <scope>NUCLEOTIDE SEQUENCE [LARGE SCALE GENOMIC DNA]</scope>
    <source>
        <strain evidence="3 4">F-408</strain>
    </source>
</reference>
<evidence type="ECO:0000313" key="4">
    <source>
        <dbReference type="Proteomes" id="UP000605990"/>
    </source>
</evidence>
<comment type="caution">
    <text evidence="3">The sequence shown here is derived from an EMBL/GenBank/DDBJ whole genome shotgun (WGS) entry which is preliminary data.</text>
</comment>
<sequence length="171" mass="19980">MIETELNHARNTKIRSSSGPYSGIHETSKHITNVSEDWAKKSKEINKFSSNETDTPNFNEQNHPAEKDFVFIKLRDAYQKIMFDTILSIKSEKNYLILKTTEQEYRFRSTIKDFIFKLPENFIQTHKSFIINSSKIDNFNSDSITLIDKMKISVSVSCKKEVLIKLKHQLL</sequence>
<accession>A0ABR7IY39</accession>
<dbReference type="InterPro" id="IPR007492">
    <property type="entry name" value="LytTR_DNA-bd_dom"/>
</dbReference>
<gene>
    <name evidence="3" type="ORF">H8R27_07335</name>
</gene>
<dbReference type="GO" id="GO:0003677">
    <property type="term" value="F:DNA binding"/>
    <property type="evidence" value="ECO:0007669"/>
    <property type="project" value="UniProtKB-KW"/>
</dbReference>
<name>A0ABR7IY39_9FLAO</name>
<dbReference type="Gene3D" id="2.40.50.1020">
    <property type="entry name" value="LytTr DNA-binding domain"/>
    <property type="match status" value="1"/>
</dbReference>
<evidence type="ECO:0000256" key="1">
    <source>
        <dbReference type="SAM" id="MobiDB-lite"/>
    </source>
</evidence>
<feature type="region of interest" description="Disordered" evidence="1">
    <location>
        <begin position="1"/>
        <end position="22"/>
    </location>
</feature>
<protein>
    <submittedName>
        <fullName evidence="3">LytTR family transcriptional regulator DNA-binding domain-containing protein</fullName>
    </submittedName>
</protein>
<organism evidence="3 4">
    <name type="scientific">Flavobacterium bernardetii</name>
    <dbReference type="NCBI Taxonomy" id="2813823"/>
    <lineage>
        <taxon>Bacteria</taxon>
        <taxon>Pseudomonadati</taxon>
        <taxon>Bacteroidota</taxon>
        <taxon>Flavobacteriia</taxon>
        <taxon>Flavobacteriales</taxon>
        <taxon>Flavobacteriaceae</taxon>
        <taxon>Flavobacterium</taxon>
    </lineage>
</organism>
<dbReference type="PROSITE" id="PS50930">
    <property type="entry name" value="HTH_LYTTR"/>
    <property type="match status" value="1"/>
</dbReference>
<dbReference type="Proteomes" id="UP000605990">
    <property type="component" value="Unassembled WGS sequence"/>
</dbReference>
<dbReference type="SMART" id="SM00850">
    <property type="entry name" value="LytTR"/>
    <property type="match status" value="1"/>
</dbReference>
<dbReference type="EMBL" id="JACRUN010000003">
    <property type="protein sequence ID" value="MBC5834695.1"/>
    <property type="molecule type" value="Genomic_DNA"/>
</dbReference>
<evidence type="ECO:0000259" key="2">
    <source>
        <dbReference type="PROSITE" id="PS50930"/>
    </source>
</evidence>
<feature type="domain" description="HTH LytTR-type" evidence="2">
    <location>
        <begin position="69"/>
        <end position="171"/>
    </location>
</feature>
<evidence type="ECO:0000313" key="3">
    <source>
        <dbReference type="EMBL" id="MBC5834695.1"/>
    </source>
</evidence>
<proteinExistence type="predicted"/>
<dbReference type="Pfam" id="PF04397">
    <property type="entry name" value="LytTR"/>
    <property type="match status" value="1"/>
</dbReference>
<dbReference type="RefSeq" id="WP_166127639.1">
    <property type="nucleotide sequence ID" value="NZ_JAANOQ010000004.1"/>
</dbReference>